<keyword evidence="1" id="KW-0472">Membrane</keyword>
<name>A0ABV0RZD1_9TELE</name>
<keyword evidence="1" id="KW-0812">Transmembrane</keyword>
<keyword evidence="3" id="KW-1185">Reference proteome</keyword>
<keyword evidence="1" id="KW-1133">Transmembrane helix</keyword>
<feature type="non-terminal residue" evidence="2">
    <location>
        <position position="1"/>
    </location>
</feature>
<protein>
    <submittedName>
        <fullName evidence="2">Uncharacterized protein</fullName>
    </submittedName>
</protein>
<sequence>TYSCNSYRIAVLKTNMLVFGSLYLLLYWMFPVCTQKIIGTFITQDDQSFPLDMATSSVDDRTNAKFTGDVHKVIREN</sequence>
<comment type="caution">
    <text evidence="2">The sequence shown here is derived from an EMBL/GenBank/DDBJ whole genome shotgun (WGS) entry which is preliminary data.</text>
</comment>
<feature type="transmembrane region" description="Helical" evidence="1">
    <location>
        <begin position="12"/>
        <end position="30"/>
    </location>
</feature>
<evidence type="ECO:0000313" key="2">
    <source>
        <dbReference type="EMBL" id="MEQ2213573.1"/>
    </source>
</evidence>
<evidence type="ECO:0000256" key="1">
    <source>
        <dbReference type="SAM" id="Phobius"/>
    </source>
</evidence>
<accession>A0ABV0RZD1</accession>
<evidence type="ECO:0000313" key="3">
    <source>
        <dbReference type="Proteomes" id="UP001434883"/>
    </source>
</evidence>
<dbReference type="Proteomes" id="UP001434883">
    <property type="component" value="Unassembled WGS sequence"/>
</dbReference>
<gene>
    <name evidence="2" type="ORF">XENOCAPTIV_017143</name>
</gene>
<reference evidence="2 3" key="1">
    <citation type="submission" date="2021-06" db="EMBL/GenBank/DDBJ databases">
        <authorList>
            <person name="Palmer J.M."/>
        </authorList>
    </citation>
    <scope>NUCLEOTIDE SEQUENCE [LARGE SCALE GENOMIC DNA]</scope>
    <source>
        <strain evidence="2 3">XC_2019</strain>
        <tissue evidence="2">Muscle</tissue>
    </source>
</reference>
<organism evidence="2 3">
    <name type="scientific">Xenoophorus captivus</name>
    <dbReference type="NCBI Taxonomy" id="1517983"/>
    <lineage>
        <taxon>Eukaryota</taxon>
        <taxon>Metazoa</taxon>
        <taxon>Chordata</taxon>
        <taxon>Craniata</taxon>
        <taxon>Vertebrata</taxon>
        <taxon>Euteleostomi</taxon>
        <taxon>Actinopterygii</taxon>
        <taxon>Neopterygii</taxon>
        <taxon>Teleostei</taxon>
        <taxon>Neoteleostei</taxon>
        <taxon>Acanthomorphata</taxon>
        <taxon>Ovalentaria</taxon>
        <taxon>Atherinomorphae</taxon>
        <taxon>Cyprinodontiformes</taxon>
        <taxon>Goodeidae</taxon>
        <taxon>Xenoophorus</taxon>
    </lineage>
</organism>
<proteinExistence type="predicted"/>
<dbReference type="EMBL" id="JAHRIN010062386">
    <property type="protein sequence ID" value="MEQ2213573.1"/>
    <property type="molecule type" value="Genomic_DNA"/>
</dbReference>